<organism evidence="2 3">
    <name type="scientific">Choiromyces venosus 120613-1</name>
    <dbReference type="NCBI Taxonomy" id="1336337"/>
    <lineage>
        <taxon>Eukaryota</taxon>
        <taxon>Fungi</taxon>
        <taxon>Dikarya</taxon>
        <taxon>Ascomycota</taxon>
        <taxon>Pezizomycotina</taxon>
        <taxon>Pezizomycetes</taxon>
        <taxon>Pezizales</taxon>
        <taxon>Tuberaceae</taxon>
        <taxon>Choiromyces</taxon>
    </lineage>
</organism>
<dbReference type="Pfam" id="PF03184">
    <property type="entry name" value="DDE_1"/>
    <property type="match status" value="1"/>
</dbReference>
<evidence type="ECO:0000313" key="3">
    <source>
        <dbReference type="Proteomes" id="UP000276215"/>
    </source>
</evidence>
<dbReference type="Proteomes" id="UP000276215">
    <property type="component" value="Unassembled WGS sequence"/>
</dbReference>
<feature type="non-terminal residue" evidence="2">
    <location>
        <position position="103"/>
    </location>
</feature>
<dbReference type="OrthoDB" id="5425161at2759"/>
<name>A0A3N4JXC3_9PEZI</name>
<proteinExistence type="predicted"/>
<feature type="non-terminal residue" evidence="2">
    <location>
        <position position="1"/>
    </location>
</feature>
<reference evidence="2 3" key="1">
    <citation type="journal article" date="2018" name="Nat. Ecol. Evol.">
        <title>Pezizomycetes genomes reveal the molecular basis of ectomycorrhizal truffle lifestyle.</title>
        <authorList>
            <person name="Murat C."/>
            <person name="Payen T."/>
            <person name="Noel B."/>
            <person name="Kuo A."/>
            <person name="Morin E."/>
            <person name="Chen J."/>
            <person name="Kohler A."/>
            <person name="Krizsan K."/>
            <person name="Balestrini R."/>
            <person name="Da Silva C."/>
            <person name="Montanini B."/>
            <person name="Hainaut M."/>
            <person name="Levati E."/>
            <person name="Barry K.W."/>
            <person name="Belfiori B."/>
            <person name="Cichocki N."/>
            <person name="Clum A."/>
            <person name="Dockter R.B."/>
            <person name="Fauchery L."/>
            <person name="Guy J."/>
            <person name="Iotti M."/>
            <person name="Le Tacon F."/>
            <person name="Lindquist E.A."/>
            <person name="Lipzen A."/>
            <person name="Malagnac F."/>
            <person name="Mello A."/>
            <person name="Molinier V."/>
            <person name="Miyauchi S."/>
            <person name="Poulain J."/>
            <person name="Riccioni C."/>
            <person name="Rubini A."/>
            <person name="Sitrit Y."/>
            <person name="Splivallo R."/>
            <person name="Traeger S."/>
            <person name="Wang M."/>
            <person name="Zifcakova L."/>
            <person name="Wipf D."/>
            <person name="Zambonelli A."/>
            <person name="Paolocci F."/>
            <person name="Nowrousian M."/>
            <person name="Ottonello S."/>
            <person name="Baldrian P."/>
            <person name="Spatafora J.W."/>
            <person name="Henrissat B."/>
            <person name="Nagy L.G."/>
            <person name="Aury J.M."/>
            <person name="Wincker P."/>
            <person name="Grigoriev I.V."/>
            <person name="Bonfante P."/>
            <person name="Martin F.M."/>
        </authorList>
    </citation>
    <scope>NUCLEOTIDE SEQUENCE [LARGE SCALE GENOMIC DNA]</scope>
    <source>
        <strain evidence="2 3">120613-1</strain>
    </source>
</reference>
<keyword evidence="3" id="KW-1185">Reference proteome</keyword>
<feature type="domain" description="DDE-1" evidence="1">
    <location>
        <begin position="2"/>
        <end position="94"/>
    </location>
</feature>
<dbReference type="EMBL" id="ML120396">
    <property type="protein sequence ID" value="RPA98354.1"/>
    <property type="molecule type" value="Genomic_DNA"/>
</dbReference>
<accession>A0A3N4JXC3</accession>
<dbReference type="InterPro" id="IPR004875">
    <property type="entry name" value="DDE_SF_endonuclease_dom"/>
</dbReference>
<evidence type="ECO:0000259" key="1">
    <source>
        <dbReference type="Pfam" id="PF03184"/>
    </source>
</evidence>
<evidence type="ECO:0000313" key="2">
    <source>
        <dbReference type="EMBL" id="RPA98354.1"/>
    </source>
</evidence>
<dbReference type="STRING" id="1336337.A0A3N4JXC3"/>
<dbReference type="GO" id="GO:0003676">
    <property type="term" value="F:nucleic acid binding"/>
    <property type="evidence" value="ECO:0007669"/>
    <property type="project" value="InterPro"/>
</dbReference>
<dbReference type="AlphaFoldDB" id="A0A3N4JXC3"/>
<sequence>QLLLFDGHSSHVNAVFLEFCVSHNIIPYYLPPHTTYRLQPLDVSVFGPYKYQYQKELTRRFERHEYGISKGNFYEILMTAHHASFTIENIQSGFRNTGLSPIN</sequence>
<protein>
    <submittedName>
        <fullName evidence="2">CENP-B protein</fullName>
    </submittedName>
</protein>
<gene>
    <name evidence="2" type="ORF">L873DRAFT_1570628</name>
</gene>